<evidence type="ECO:0000313" key="3">
    <source>
        <dbReference type="EMBL" id="ADP20088.1"/>
    </source>
</evidence>
<dbReference type="Proteomes" id="UP000006876">
    <property type="component" value="Plasmid pA82"/>
</dbReference>
<dbReference type="AlphaFoldDB" id="E3HYD4"/>
<evidence type="ECO:0008006" key="5">
    <source>
        <dbReference type="Google" id="ProtNLM"/>
    </source>
</evidence>
<dbReference type="CDD" id="cd16431">
    <property type="entry name" value="IcmE"/>
    <property type="match status" value="1"/>
</dbReference>
<feature type="transmembrane region" description="Helical" evidence="2">
    <location>
        <begin position="26"/>
        <end position="47"/>
    </location>
</feature>
<dbReference type="RefSeq" id="WP_013397276.1">
    <property type="nucleotide sequence ID" value="NC_014642.1"/>
</dbReference>
<keyword evidence="2" id="KW-1133">Transmembrane helix</keyword>
<evidence type="ECO:0000256" key="2">
    <source>
        <dbReference type="SAM" id="Phobius"/>
    </source>
</evidence>
<geneLocation type="plasmid" evidence="3 4">
    <name>pA82</name>
</geneLocation>
<feature type="region of interest" description="Disordered" evidence="1">
    <location>
        <begin position="54"/>
        <end position="75"/>
    </location>
</feature>
<name>E3HYD4_ACHXA</name>
<evidence type="ECO:0000313" key="4">
    <source>
        <dbReference type="Proteomes" id="UP000006876"/>
    </source>
</evidence>
<protein>
    <recommendedName>
        <fullName evidence="5">Bacterial conjugation TrbI-like family protein</fullName>
    </recommendedName>
</protein>
<accession>E3HYD4</accession>
<gene>
    <name evidence="3" type="ordered locus">AXYL_06806</name>
</gene>
<dbReference type="InterPro" id="IPR049855">
    <property type="entry name" value="DotG/IcmE-like_C"/>
</dbReference>
<keyword evidence="3" id="KW-0614">Plasmid</keyword>
<dbReference type="EMBL" id="CP002289">
    <property type="protein sequence ID" value="ADP20088.1"/>
    <property type="molecule type" value="Genomic_DNA"/>
</dbReference>
<evidence type="ECO:0000256" key="1">
    <source>
        <dbReference type="SAM" id="MobiDB-lite"/>
    </source>
</evidence>
<reference evidence="4" key="1">
    <citation type="journal article" date="2011" name="J. Bacteriol.">
        <title>Complete genome sequence of the haloaromatic acid-degrading bacterium Achromobacter xylosoxidans A8.</title>
        <authorList>
            <person name="Strnad H."/>
            <person name="Ridl J."/>
            <person name="Paces J."/>
            <person name="Kolar M."/>
            <person name="Vlcek C."/>
            <person name="Paces V."/>
        </authorList>
    </citation>
    <scope>NUCLEOTIDE SEQUENCE [LARGE SCALE GENOMIC DNA]</scope>
    <source>
        <strain evidence="4">A8</strain>
        <plasmid evidence="4">pA82</plasmid>
    </source>
</reference>
<organism evidence="3 4">
    <name type="scientific">Achromobacter xylosoxidans (strain A8)</name>
    <dbReference type="NCBI Taxonomy" id="762376"/>
    <lineage>
        <taxon>Bacteria</taxon>
        <taxon>Pseudomonadati</taxon>
        <taxon>Pseudomonadota</taxon>
        <taxon>Betaproteobacteria</taxon>
        <taxon>Burkholderiales</taxon>
        <taxon>Alcaligenaceae</taxon>
        <taxon>Achromobacter</taxon>
    </lineage>
</organism>
<keyword evidence="2" id="KW-0812">Transmembrane</keyword>
<dbReference type="KEGG" id="axy:AXYL_06806"/>
<sequence>MTTKSDSEASEKPQSRPVARGFKRNLMLIGGLLILAIFTAMGLVWWVQAGSNKSSAPASAIGPINPTGNGEVRRELSPAMQEKQDRIFREEADAARKYGKTYIPNEGTLGPSEPVDLLQPSTAAEVGRPVVRNATGNPNAQRAQDNQGLMRQVERIMDGMEVKAVAVQQFQREDAEVRQRGAPVALAAANSTANSVDASASRGADLTQGQEIHAAELLSPIDTDKTDEVTAKITGGPLAGATFVGKLVVFEEDFSIGFDSMRFNGKFFPVKAVGVNEQTASRAMGADVDHRFWDRYVMPVLSSGMWGVATYFTERGRTAQRYVPTGIGGDIVVSDERASKEDAKNTGIGAGVSKAQQITEAEIQRRANKKNRMTLPQFTPIGIRFDQPVYAKDAK</sequence>
<keyword evidence="2" id="KW-0472">Membrane</keyword>
<proteinExistence type="predicted"/>
<dbReference type="eggNOG" id="COG2948">
    <property type="taxonomic scope" value="Bacteria"/>
</dbReference>
<dbReference type="OrthoDB" id="8970103at2"/>
<dbReference type="HOGENOM" id="CLU_697607_0_0_4"/>